<evidence type="ECO:0000256" key="1">
    <source>
        <dbReference type="SAM" id="MobiDB-lite"/>
    </source>
</evidence>
<name>A0ABP0DPZ8_9PEZI</name>
<reference evidence="3 4" key="1">
    <citation type="submission" date="2024-01" db="EMBL/GenBank/DDBJ databases">
        <authorList>
            <person name="Allen C."/>
            <person name="Tagirdzhanova G."/>
        </authorList>
    </citation>
    <scope>NUCLEOTIDE SEQUENCE [LARGE SCALE GENOMIC DNA]</scope>
    <source>
        <strain evidence="3 4">CBS 119000</strain>
    </source>
</reference>
<dbReference type="InterPro" id="IPR039251">
    <property type="entry name" value="OXLD1"/>
</dbReference>
<comment type="caution">
    <text evidence="3">The sequence shown here is derived from an EMBL/GenBank/DDBJ whole genome shotgun (WGS) entry which is preliminary data.</text>
</comment>
<organism evidence="3 4">
    <name type="scientific">Sporothrix epigloea</name>
    <dbReference type="NCBI Taxonomy" id="1892477"/>
    <lineage>
        <taxon>Eukaryota</taxon>
        <taxon>Fungi</taxon>
        <taxon>Dikarya</taxon>
        <taxon>Ascomycota</taxon>
        <taxon>Pezizomycotina</taxon>
        <taxon>Sordariomycetes</taxon>
        <taxon>Sordariomycetidae</taxon>
        <taxon>Ophiostomatales</taxon>
        <taxon>Ophiostomataceae</taxon>
        <taxon>Sporothrix</taxon>
    </lineage>
</organism>
<dbReference type="Pfam" id="PF09791">
    <property type="entry name" value="Oxidored-like"/>
    <property type="match status" value="1"/>
</dbReference>
<dbReference type="EMBL" id="CAWUON010000058">
    <property type="protein sequence ID" value="CAK7270368.1"/>
    <property type="molecule type" value="Genomic_DNA"/>
</dbReference>
<feature type="region of interest" description="Disordered" evidence="1">
    <location>
        <begin position="235"/>
        <end position="270"/>
    </location>
</feature>
<accession>A0ABP0DPZ8</accession>
<keyword evidence="4" id="KW-1185">Reference proteome</keyword>
<protein>
    <recommendedName>
        <fullName evidence="2">Oxidoreductase-like domain-containing protein</fullName>
    </recommendedName>
</protein>
<evidence type="ECO:0000313" key="4">
    <source>
        <dbReference type="Proteomes" id="UP001642502"/>
    </source>
</evidence>
<dbReference type="PANTHER" id="PTHR21193">
    <property type="entry name" value="OXIDOREDUCTASE-LIKE DOMAIN-CONTAINING PROTEIN 1"/>
    <property type="match status" value="1"/>
</dbReference>
<evidence type="ECO:0000259" key="2">
    <source>
        <dbReference type="Pfam" id="PF09791"/>
    </source>
</evidence>
<evidence type="ECO:0000313" key="3">
    <source>
        <dbReference type="EMBL" id="CAK7270368.1"/>
    </source>
</evidence>
<dbReference type="InterPro" id="IPR019180">
    <property type="entry name" value="Oxidoreductase-like_N"/>
</dbReference>
<gene>
    <name evidence="3" type="ORF">SEPCBS119000_004053</name>
</gene>
<feature type="domain" description="Oxidoreductase-like" evidence="2">
    <location>
        <begin position="179"/>
        <end position="222"/>
    </location>
</feature>
<proteinExistence type="predicted"/>
<sequence>MKQLLPRHRPALGQCAHLAADTPNQMPSIAPRPRFLASARPLSTSARRRAPAPPAAATATPTFVQAIPRGGYYDILLTDPPPYSSAQANEPPVTATAVLESKAPASEAAAPSTTASAANASRWKQGEAPAILAAQKAAQKFAEKKTVQERAALVFGSRLAGPMERANRLAEIRNRSTRIAGVLVPPKPKEPENCCMSGCVNCVWDRFRDEMEEWASANAEATQRLQAQEGGVMAGMKDSQPVVGAPESTQAPASSTSMDDDGGGSNTNWSSVDAKLAVGGASKGGWNEELYKGLPVGIREFMKQEKRLKMKNVEDGAGAAGS</sequence>
<feature type="compositionally biased region" description="Polar residues" evidence="1">
    <location>
        <begin position="247"/>
        <end position="257"/>
    </location>
</feature>
<dbReference type="PANTHER" id="PTHR21193:SF3">
    <property type="entry name" value="OXIDOREDUCTASE-LIKE DOMAIN-CONTAINING PROTEIN 1"/>
    <property type="match status" value="1"/>
</dbReference>
<dbReference type="Proteomes" id="UP001642502">
    <property type="component" value="Unassembled WGS sequence"/>
</dbReference>